<reference evidence="1 3" key="1">
    <citation type="submission" date="2012-08" db="EMBL/GenBank/DDBJ databases">
        <authorList>
            <person name="Gan P.H.P."/>
            <person name="Ikeda K."/>
            <person name="Irieda H."/>
            <person name="Narusaka M."/>
            <person name="O'Connell R.J."/>
            <person name="Narusaka Y."/>
            <person name="Takano Y."/>
            <person name="Kubo Y."/>
            <person name="Shirasu K."/>
        </authorList>
    </citation>
    <scope>NUCLEOTIDE SEQUENCE [LARGE SCALE GENOMIC DNA]</scope>
    <source>
        <strain evidence="1 3">Nara gc5</strain>
    </source>
</reference>
<keyword evidence="3" id="KW-1185">Reference proteome</keyword>
<gene>
    <name evidence="2" type="ORF">CGGC5_v005884</name>
    <name evidence="1" type="ORF">CGGC5_v016021</name>
</gene>
<name>A0A7J6IHR1_COLFN</name>
<dbReference type="InParanoid" id="A0A7J6IHR1"/>
<accession>A0A7J6IHR1</accession>
<sequence length="106" mass="11839">MDREPMVCTRSWENPKRRLARAAVQHHRGEGGGTAWLDLRVELASLSAREDEGACGAAQDWQHAGRLWTSVSWRLRLAITVLCGKDCDWGAVVAMNIITPILPVWC</sequence>
<evidence type="ECO:0000313" key="3">
    <source>
        <dbReference type="Proteomes" id="UP000011096"/>
    </source>
</evidence>
<dbReference type="GeneID" id="43611424"/>
<evidence type="ECO:0000313" key="1">
    <source>
        <dbReference type="EMBL" id="KAF4475511.1"/>
    </source>
</evidence>
<protein>
    <submittedName>
        <fullName evidence="1">Uncharacterized protein</fullName>
    </submittedName>
</protein>
<dbReference type="EMBL" id="ANPB02000010">
    <property type="protein sequence ID" value="KAF4475511.1"/>
    <property type="molecule type" value="Genomic_DNA"/>
</dbReference>
<dbReference type="Proteomes" id="UP000011096">
    <property type="component" value="Unassembled WGS sequence"/>
</dbReference>
<reference evidence="1 3" key="2">
    <citation type="submission" date="2020-04" db="EMBL/GenBank/DDBJ databases">
        <title>Genome sequencing and assembly of multiple isolates from the Colletotrichum gloeosporioides species complex.</title>
        <authorList>
            <person name="Gan P."/>
            <person name="Shirasu K."/>
        </authorList>
    </citation>
    <scope>NUCLEOTIDE SEQUENCE [LARGE SCALE GENOMIC DNA]</scope>
    <source>
        <strain evidence="1 3">Nara gc5</strain>
    </source>
</reference>
<dbReference type="AlphaFoldDB" id="A0A7J6IHR1"/>
<dbReference type="RefSeq" id="XP_031876308.2">
    <property type="nucleotide sequence ID" value="XM_032027295.2"/>
</dbReference>
<evidence type="ECO:0000313" key="2">
    <source>
        <dbReference type="EMBL" id="KAF4487193.1"/>
    </source>
</evidence>
<dbReference type="EMBL" id="ANPB02000003">
    <property type="protein sequence ID" value="KAF4487193.1"/>
    <property type="molecule type" value="Genomic_DNA"/>
</dbReference>
<comment type="caution">
    <text evidence="1">The sequence shown here is derived from an EMBL/GenBank/DDBJ whole genome shotgun (WGS) entry which is preliminary data.</text>
</comment>
<organism evidence="1 3">
    <name type="scientific">Colletotrichum fructicola (strain Nara gc5)</name>
    <name type="common">Anthracnose fungus</name>
    <name type="synonym">Colletotrichum gloeosporioides (strain Nara gc5)</name>
    <dbReference type="NCBI Taxonomy" id="1213859"/>
    <lineage>
        <taxon>Eukaryota</taxon>
        <taxon>Fungi</taxon>
        <taxon>Dikarya</taxon>
        <taxon>Ascomycota</taxon>
        <taxon>Pezizomycotina</taxon>
        <taxon>Sordariomycetes</taxon>
        <taxon>Hypocreomycetidae</taxon>
        <taxon>Glomerellales</taxon>
        <taxon>Glomerellaceae</taxon>
        <taxon>Colletotrichum</taxon>
        <taxon>Colletotrichum gloeosporioides species complex</taxon>
    </lineage>
</organism>
<proteinExistence type="predicted"/>